<accession>A0ABU7A625</accession>
<dbReference type="Proteomes" id="UP001345963">
    <property type="component" value="Unassembled WGS sequence"/>
</dbReference>
<evidence type="ECO:0000313" key="2">
    <source>
        <dbReference type="Proteomes" id="UP001345963"/>
    </source>
</evidence>
<sequence length="64" mass="7481">MEWREEKTCSIGLRGWDSNLILKPLYRDSRDLTQQDGALPQGFYRGWSERHQDIVISDSTRGVI</sequence>
<reference evidence="1 2" key="1">
    <citation type="submission" date="2021-07" db="EMBL/GenBank/DDBJ databases">
        <authorList>
            <person name="Palmer J.M."/>
        </authorList>
    </citation>
    <scope>NUCLEOTIDE SEQUENCE [LARGE SCALE GENOMIC DNA]</scope>
    <source>
        <strain evidence="1 2">AT_MEX2019</strain>
        <tissue evidence="1">Muscle</tissue>
    </source>
</reference>
<name>A0ABU7A625_9TELE</name>
<evidence type="ECO:0000313" key="1">
    <source>
        <dbReference type="EMBL" id="MED6233546.1"/>
    </source>
</evidence>
<gene>
    <name evidence="1" type="ORF">ATANTOWER_013247</name>
</gene>
<organism evidence="1 2">
    <name type="scientific">Ataeniobius toweri</name>
    <dbReference type="NCBI Taxonomy" id="208326"/>
    <lineage>
        <taxon>Eukaryota</taxon>
        <taxon>Metazoa</taxon>
        <taxon>Chordata</taxon>
        <taxon>Craniata</taxon>
        <taxon>Vertebrata</taxon>
        <taxon>Euteleostomi</taxon>
        <taxon>Actinopterygii</taxon>
        <taxon>Neopterygii</taxon>
        <taxon>Teleostei</taxon>
        <taxon>Neoteleostei</taxon>
        <taxon>Acanthomorphata</taxon>
        <taxon>Ovalentaria</taxon>
        <taxon>Atherinomorphae</taxon>
        <taxon>Cyprinodontiformes</taxon>
        <taxon>Goodeidae</taxon>
        <taxon>Ataeniobius</taxon>
    </lineage>
</organism>
<dbReference type="EMBL" id="JAHUTI010002795">
    <property type="protein sequence ID" value="MED6233546.1"/>
    <property type="molecule type" value="Genomic_DNA"/>
</dbReference>
<comment type="caution">
    <text evidence="1">The sequence shown here is derived from an EMBL/GenBank/DDBJ whole genome shotgun (WGS) entry which is preliminary data.</text>
</comment>
<protein>
    <submittedName>
        <fullName evidence="1">Uncharacterized protein</fullName>
    </submittedName>
</protein>
<proteinExistence type="predicted"/>
<keyword evidence="2" id="KW-1185">Reference proteome</keyword>